<gene>
    <name evidence="5" type="primary">RvY_15344-1</name>
    <name evidence="5" type="synonym">RvY_15344.1</name>
    <name evidence="5" type="ORF">RvY_15344</name>
</gene>
<dbReference type="OrthoDB" id="10037267at2759"/>
<dbReference type="EMBL" id="BDGG01000012">
    <property type="protein sequence ID" value="GAV05174.1"/>
    <property type="molecule type" value="Genomic_DNA"/>
</dbReference>
<dbReference type="Proteomes" id="UP000186922">
    <property type="component" value="Unassembled WGS sequence"/>
</dbReference>
<reference evidence="5 6" key="1">
    <citation type="journal article" date="2016" name="Nat. Commun.">
        <title>Extremotolerant tardigrade genome and improved radiotolerance of human cultured cells by tardigrade-unique protein.</title>
        <authorList>
            <person name="Hashimoto T."/>
            <person name="Horikawa D.D."/>
            <person name="Saito Y."/>
            <person name="Kuwahara H."/>
            <person name="Kozuka-Hata H."/>
            <person name="Shin-I T."/>
            <person name="Minakuchi Y."/>
            <person name="Ohishi K."/>
            <person name="Motoyama A."/>
            <person name="Aizu T."/>
            <person name="Enomoto A."/>
            <person name="Kondo K."/>
            <person name="Tanaka S."/>
            <person name="Hara Y."/>
            <person name="Koshikawa S."/>
            <person name="Sagara H."/>
            <person name="Miura T."/>
            <person name="Yokobori S."/>
            <person name="Miyagawa K."/>
            <person name="Suzuki Y."/>
            <person name="Kubo T."/>
            <person name="Oyama M."/>
            <person name="Kohara Y."/>
            <person name="Fujiyama A."/>
            <person name="Arakawa K."/>
            <person name="Katayama T."/>
            <person name="Toyoda A."/>
            <person name="Kunieda T."/>
        </authorList>
    </citation>
    <scope>NUCLEOTIDE SEQUENCE [LARGE SCALE GENOMIC DNA]</scope>
    <source>
        <strain evidence="5 6">YOKOZUNA-1</strain>
    </source>
</reference>
<dbReference type="PANTHER" id="PTHR46054">
    <property type="entry name" value="MATERNAL EFFECT PROTEIN STAUFEN"/>
    <property type="match status" value="1"/>
</dbReference>
<dbReference type="Gene3D" id="3.30.160.20">
    <property type="match status" value="4"/>
</dbReference>
<dbReference type="InterPro" id="IPR051740">
    <property type="entry name" value="DRBM-containing_protein"/>
</dbReference>
<keyword evidence="1 2" id="KW-0694">RNA-binding</keyword>
<dbReference type="GO" id="GO:0032839">
    <property type="term" value="C:dendrite cytoplasm"/>
    <property type="evidence" value="ECO:0007669"/>
    <property type="project" value="GOC"/>
</dbReference>
<evidence type="ECO:0000313" key="5">
    <source>
        <dbReference type="EMBL" id="GAV05174.1"/>
    </source>
</evidence>
<dbReference type="GO" id="GO:0010494">
    <property type="term" value="C:cytoplasmic stress granule"/>
    <property type="evidence" value="ECO:0007669"/>
    <property type="project" value="TreeGrafter"/>
</dbReference>
<dbReference type="CDD" id="cd19857">
    <property type="entry name" value="DSRM_STAU_rpt1"/>
    <property type="match status" value="1"/>
</dbReference>
<dbReference type="GO" id="GO:0098964">
    <property type="term" value="P:anterograde dendritic transport of messenger ribonucleoprotein complex"/>
    <property type="evidence" value="ECO:0007669"/>
    <property type="project" value="TreeGrafter"/>
</dbReference>
<feature type="region of interest" description="Disordered" evidence="3">
    <location>
        <begin position="527"/>
        <end position="587"/>
    </location>
</feature>
<evidence type="ECO:0000256" key="1">
    <source>
        <dbReference type="ARBA" id="ARBA00022884"/>
    </source>
</evidence>
<dbReference type="Pfam" id="PF00035">
    <property type="entry name" value="dsrm"/>
    <property type="match status" value="3"/>
</dbReference>
<dbReference type="GO" id="GO:0043025">
    <property type="term" value="C:neuronal cell body"/>
    <property type="evidence" value="ECO:0007669"/>
    <property type="project" value="TreeGrafter"/>
</dbReference>
<dbReference type="GO" id="GO:0003725">
    <property type="term" value="F:double-stranded RNA binding"/>
    <property type="evidence" value="ECO:0007669"/>
    <property type="project" value="TreeGrafter"/>
</dbReference>
<accession>A0A1D1W1F0</accession>
<dbReference type="GO" id="GO:0035418">
    <property type="term" value="P:protein localization to synapse"/>
    <property type="evidence" value="ECO:0007669"/>
    <property type="project" value="TreeGrafter"/>
</dbReference>
<proteinExistence type="predicted"/>
<dbReference type="CDD" id="cd00048">
    <property type="entry name" value="DSRM_SF"/>
    <property type="match status" value="1"/>
</dbReference>
<dbReference type="InterPro" id="IPR014720">
    <property type="entry name" value="dsRBD_dom"/>
</dbReference>
<evidence type="ECO:0000259" key="4">
    <source>
        <dbReference type="PROSITE" id="PS50137"/>
    </source>
</evidence>
<dbReference type="SMART" id="SM00358">
    <property type="entry name" value="DSRM"/>
    <property type="match status" value="4"/>
</dbReference>
<dbReference type="PANTHER" id="PTHR46054:SF3">
    <property type="entry name" value="MATERNAL EFFECT PROTEIN STAUFEN"/>
    <property type="match status" value="1"/>
</dbReference>
<dbReference type="GO" id="GO:0007281">
    <property type="term" value="P:germ cell development"/>
    <property type="evidence" value="ECO:0007669"/>
    <property type="project" value="TreeGrafter"/>
</dbReference>
<dbReference type="GO" id="GO:0008298">
    <property type="term" value="P:intracellular mRNA localization"/>
    <property type="evidence" value="ECO:0007669"/>
    <property type="project" value="TreeGrafter"/>
</dbReference>
<dbReference type="GO" id="GO:0005886">
    <property type="term" value="C:plasma membrane"/>
    <property type="evidence" value="ECO:0007669"/>
    <property type="project" value="TreeGrafter"/>
</dbReference>
<protein>
    <recommendedName>
        <fullName evidence="4">DRBM domain-containing protein</fullName>
    </recommendedName>
</protein>
<dbReference type="PROSITE" id="PS50137">
    <property type="entry name" value="DS_RBD"/>
    <property type="match status" value="3"/>
</dbReference>
<dbReference type="FunFam" id="3.30.160.20:FF:000007">
    <property type="entry name" value="Double-stranded RNA-binding protein Staufen homolog 1"/>
    <property type="match status" value="1"/>
</dbReference>
<feature type="domain" description="DRBM" evidence="4">
    <location>
        <begin position="166"/>
        <end position="232"/>
    </location>
</feature>
<feature type="compositionally biased region" description="Low complexity" evidence="3">
    <location>
        <begin position="529"/>
        <end position="539"/>
    </location>
</feature>
<feature type="region of interest" description="Disordered" evidence="3">
    <location>
        <begin position="110"/>
        <end position="154"/>
    </location>
</feature>
<evidence type="ECO:0000256" key="3">
    <source>
        <dbReference type="SAM" id="MobiDB-lite"/>
    </source>
</evidence>
<evidence type="ECO:0000313" key="6">
    <source>
        <dbReference type="Proteomes" id="UP000186922"/>
    </source>
</evidence>
<organism evidence="5 6">
    <name type="scientific">Ramazzottius varieornatus</name>
    <name type="common">Water bear</name>
    <name type="synonym">Tardigrade</name>
    <dbReference type="NCBI Taxonomy" id="947166"/>
    <lineage>
        <taxon>Eukaryota</taxon>
        <taxon>Metazoa</taxon>
        <taxon>Ecdysozoa</taxon>
        <taxon>Tardigrada</taxon>
        <taxon>Eutardigrada</taxon>
        <taxon>Parachela</taxon>
        <taxon>Hypsibioidea</taxon>
        <taxon>Ramazzottiidae</taxon>
        <taxon>Ramazzottius</taxon>
    </lineage>
</organism>
<comment type="caution">
    <text evidence="5">The sequence shown here is derived from an EMBL/GenBank/DDBJ whole genome shotgun (WGS) entry which is preliminary data.</text>
</comment>
<evidence type="ECO:0000256" key="2">
    <source>
        <dbReference type="PROSITE-ProRule" id="PRU00266"/>
    </source>
</evidence>
<feature type="domain" description="DRBM" evidence="4">
    <location>
        <begin position="456"/>
        <end position="528"/>
    </location>
</feature>
<sequence length="746" mass="81807">MDPFYAFSHCDYWPPSGYPYGRSQKPLHYAGSAAMGYSYAPSTPGLSPRTHDSIGIQNAASSLLGDYPPTFSSLTYPFYPQYSRNSPVSTKGLIDNSTLDCSSKFTVPEVSSESHTRPAAVIQQSPDVSNSFSRNSSQFNGGSNTDTTSGRDRIDDSASVVNHADSPVNRLLRLARYNKVRLNYELLNEKGPAHMKVFTAKVTLLRGRNIEAFCGEGSTIKLAQHNAASKALLSSTLQHLPEKLFPRKVSSPSDASAVTRLNSLAIKMRSWADYTDTCSRAVWSFEGNVWNTTVTVSGKQFDGYGASKVCSRNMAAQQALEYFDFEKLRKAQEAFSEESVNGAVENASSKSPITKLYETARRICIDVKFDEESSEGVPHCQIHYVRCVSGEMAAIGKGANKKLARNNAAEQMLKQFQQAYPAFTDDFCPFKNPNKSKKAKIVKLNKVRPDYGQNINPVSRLHQIQQAKNAPDPIFECADPNLAGKEKEFTVIASVQEKDGLITATGSGPNKRLAKRFAAENLLRAMGHQTQTPQPQKPTLRALKEPAEEELPGTDRKVTFEQEVPENGDKQNGRTYRKRFSKKPQPAYMYPKDNVQEVIFEASLVNQVVRPGRTIVPGVISLPQSNSPDKEAVGGCNVGEISALAKMLLTTRKITEESSEASSALALLEHLCRVVNLTLKKDGFSKQGPHAKFVTVLTVAEPVQSIGCGNGATEEQALQNAALNLLTVIADHGWAVGKEIKCKRVT</sequence>
<feature type="domain" description="DRBM" evidence="4">
    <location>
        <begin position="351"/>
        <end position="418"/>
    </location>
</feature>
<dbReference type="SUPFAM" id="SSF54768">
    <property type="entry name" value="dsRNA-binding domain-like"/>
    <property type="match status" value="4"/>
</dbReference>
<keyword evidence="6" id="KW-1185">Reference proteome</keyword>
<dbReference type="STRING" id="947166.A0A1D1W1F0"/>
<name>A0A1D1W1F0_RAMVA</name>
<feature type="compositionally biased region" description="Low complexity" evidence="3">
    <location>
        <begin position="129"/>
        <end position="144"/>
    </location>
</feature>
<dbReference type="GO" id="GO:0003729">
    <property type="term" value="F:mRNA binding"/>
    <property type="evidence" value="ECO:0007669"/>
    <property type="project" value="TreeGrafter"/>
</dbReference>
<dbReference type="AlphaFoldDB" id="A0A1D1W1F0"/>